<dbReference type="GO" id="GO:0042802">
    <property type="term" value="F:identical protein binding"/>
    <property type="evidence" value="ECO:0007669"/>
    <property type="project" value="UniProtKB-ARBA"/>
</dbReference>
<dbReference type="InterPro" id="IPR001214">
    <property type="entry name" value="SET_dom"/>
</dbReference>
<sequence>MLQRSLIPTEDVKVELADTSDRQSTCKDQVYEENQECSKDASLGRGLHAHVMDNPVEMGTHCRAFYTTPCGLAVGPSGSQRGGLGVWCTLAAIPQGVLFGPFEGDLGGVDQLSVFYHSMVKAQSLHCTGSLNESFSNWMMFVNCAEREEAQNLALFLLEGRIYYRACRAIYPAEELLVWHQDSTCEKLKEESHPQKQSQILKDPPVSHNRETGVWEALSCQEYHDTTDAETNGALSAIKSEFSVCEEKLHRKHPALGFQESVADGRAELATESLHVLHCGQLVNRTPPSPLSNPAVYRPPRPPSTLKTSATELPLYKKPTRFVLGKRFRCDYCGQLFSRRVQLRNHLCTHNGEKHNVYKICGRGFFTKTNLNGHVQIHARSRSHACSLCGKSFQHGAHLCSHTGEKSYTCDHCDVCFEDGFMLEKHRLSVSECGKLKFSDTLKKDPEFQHTSGSPDAWKPLPRKEERNLPDAKSAVLQDVTHNSQFGTNEHERSVEWEVFASNPHPPHKIKLPSSSPRLTSATKIVAHNELRKNPRRNVIHRAVSDASRTHSCELCGKTFSRKHFLTQHLRTHTGEKPYACLVCGKSFSAKSNLTEHVKIHTGERPFTCSLCSKSFHRSTHLRAHLRCHSGERPYQCQGCSRTFTRRSALKKHRMSLSACCKTASSTRKSPEGIAPAQDGAYKDSGSSADHSVLEAETYGTGPPSQPSHFQQNYHLISQNGNYINGADLKMT</sequence>
<evidence type="ECO:0000313" key="15">
    <source>
        <dbReference type="Proteomes" id="UP000515159"/>
    </source>
</evidence>
<dbReference type="PROSITE" id="PS00028">
    <property type="entry name" value="ZINC_FINGER_C2H2_1"/>
    <property type="match status" value="4"/>
</dbReference>
<evidence type="ECO:0000256" key="1">
    <source>
        <dbReference type="ARBA" id="ARBA00004123"/>
    </source>
</evidence>
<keyword evidence="6" id="KW-0862">Zinc</keyword>
<dbReference type="RefSeq" id="XP_033784440.1">
    <property type="nucleotide sequence ID" value="XM_033928549.1"/>
</dbReference>
<proteinExistence type="inferred from homology"/>
<dbReference type="Gene3D" id="2.170.270.10">
    <property type="entry name" value="SET domain"/>
    <property type="match status" value="1"/>
</dbReference>
<keyword evidence="8" id="KW-0238">DNA-binding</keyword>
<dbReference type="PROSITE" id="PS50280">
    <property type="entry name" value="SET"/>
    <property type="match status" value="1"/>
</dbReference>
<evidence type="ECO:0000256" key="6">
    <source>
        <dbReference type="ARBA" id="ARBA00022833"/>
    </source>
</evidence>
<evidence type="ECO:0000256" key="7">
    <source>
        <dbReference type="ARBA" id="ARBA00023015"/>
    </source>
</evidence>
<evidence type="ECO:0000259" key="14">
    <source>
        <dbReference type="PROSITE" id="PS50280"/>
    </source>
</evidence>
<dbReference type="InterPro" id="IPR050331">
    <property type="entry name" value="Zinc_finger"/>
</dbReference>
<keyword evidence="7" id="KW-0805">Transcription regulation</keyword>
<name>A0A6P8PRC7_GEOSA</name>
<dbReference type="GO" id="GO:0003677">
    <property type="term" value="F:DNA binding"/>
    <property type="evidence" value="ECO:0007669"/>
    <property type="project" value="UniProtKB-KW"/>
</dbReference>
<feature type="region of interest" description="Disordered" evidence="12">
    <location>
        <begin position="189"/>
        <end position="208"/>
    </location>
</feature>
<evidence type="ECO:0000256" key="12">
    <source>
        <dbReference type="SAM" id="MobiDB-lite"/>
    </source>
</evidence>
<evidence type="ECO:0000259" key="13">
    <source>
        <dbReference type="PROSITE" id="PS50157"/>
    </source>
</evidence>
<dbReference type="PANTHER" id="PTHR16515">
    <property type="entry name" value="PR DOMAIN ZINC FINGER PROTEIN"/>
    <property type="match status" value="1"/>
</dbReference>
<dbReference type="Pfam" id="PF13912">
    <property type="entry name" value="zf-C2H2_6"/>
    <property type="match status" value="1"/>
</dbReference>
<accession>A0A6P8PRC7</accession>
<feature type="domain" description="SET" evidence="14">
    <location>
        <begin position="70"/>
        <end position="181"/>
    </location>
</feature>
<comment type="subcellular location">
    <subcellularLocation>
        <location evidence="1">Nucleus</location>
    </subcellularLocation>
</comment>
<evidence type="ECO:0000256" key="10">
    <source>
        <dbReference type="ARBA" id="ARBA00023242"/>
    </source>
</evidence>
<dbReference type="Gene3D" id="3.30.160.60">
    <property type="entry name" value="Classic Zinc Finger"/>
    <property type="match status" value="6"/>
</dbReference>
<evidence type="ECO:0000256" key="9">
    <source>
        <dbReference type="ARBA" id="ARBA00023163"/>
    </source>
</evidence>
<keyword evidence="15" id="KW-1185">Reference proteome</keyword>
<dbReference type="FunFam" id="3.30.160.60:FF:000065">
    <property type="entry name" value="B-cell CLL/lymphoma 6, member B"/>
    <property type="match status" value="1"/>
</dbReference>
<feature type="domain" description="C2H2-type" evidence="13">
    <location>
        <begin position="635"/>
        <end position="654"/>
    </location>
</feature>
<keyword evidence="4" id="KW-0677">Repeat</keyword>
<feature type="domain" description="C2H2-type" evidence="13">
    <location>
        <begin position="355"/>
        <end position="383"/>
    </location>
</feature>
<evidence type="ECO:0000256" key="11">
    <source>
        <dbReference type="PROSITE-ProRule" id="PRU00042"/>
    </source>
</evidence>
<evidence type="ECO:0000256" key="5">
    <source>
        <dbReference type="ARBA" id="ARBA00022771"/>
    </source>
</evidence>
<dbReference type="AlphaFoldDB" id="A0A6P8PRC7"/>
<dbReference type="GO" id="GO:0010468">
    <property type="term" value="P:regulation of gene expression"/>
    <property type="evidence" value="ECO:0007669"/>
    <property type="project" value="TreeGrafter"/>
</dbReference>
<protein>
    <submittedName>
        <fullName evidence="16">Histone-lysine N-methyltransferase PRDM9-like</fullName>
    </submittedName>
</protein>
<dbReference type="Proteomes" id="UP000515159">
    <property type="component" value="Chromosome 19"/>
</dbReference>
<evidence type="ECO:0000256" key="3">
    <source>
        <dbReference type="ARBA" id="ARBA00022723"/>
    </source>
</evidence>
<evidence type="ECO:0000256" key="2">
    <source>
        <dbReference type="ARBA" id="ARBA00006991"/>
    </source>
</evidence>
<dbReference type="OrthoDB" id="8922241at2759"/>
<feature type="domain" description="C2H2-type" evidence="13">
    <location>
        <begin position="551"/>
        <end position="578"/>
    </location>
</feature>
<feature type="domain" description="C2H2-type" evidence="13">
    <location>
        <begin position="579"/>
        <end position="606"/>
    </location>
</feature>
<reference evidence="16" key="1">
    <citation type="submission" date="2025-08" db="UniProtKB">
        <authorList>
            <consortium name="RefSeq"/>
        </authorList>
    </citation>
    <scope>IDENTIFICATION</scope>
</reference>
<organism evidence="15 16">
    <name type="scientific">Geotrypetes seraphini</name>
    <name type="common">Gaboon caecilian</name>
    <name type="synonym">Caecilia seraphini</name>
    <dbReference type="NCBI Taxonomy" id="260995"/>
    <lineage>
        <taxon>Eukaryota</taxon>
        <taxon>Metazoa</taxon>
        <taxon>Chordata</taxon>
        <taxon>Craniata</taxon>
        <taxon>Vertebrata</taxon>
        <taxon>Euteleostomi</taxon>
        <taxon>Amphibia</taxon>
        <taxon>Gymnophiona</taxon>
        <taxon>Geotrypetes</taxon>
    </lineage>
</organism>
<dbReference type="InterPro" id="IPR013087">
    <property type="entry name" value="Znf_C2H2_type"/>
</dbReference>
<dbReference type="KEGG" id="gsh:117352236"/>
<comment type="similarity">
    <text evidence="2">Belongs to the krueppel C2H2-type zinc-finger protein family.</text>
</comment>
<feature type="domain" description="C2H2-type" evidence="13">
    <location>
        <begin position="328"/>
        <end position="355"/>
    </location>
</feature>
<dbReference type="GeneID" id="117352236"/>
<evidence type="ECO:0000256" key="8">
    <source>
        <dbReference type="ARBA" id="ARBA00023125"/>
    </source>
</evidence>
<keyword evidence="5 11" id="KW-0863">Zinc-finger</keyword>
<dbReference type="InterPro" id="IPR036236">
    <property type="entry name" value="Znf_C2H2_sf"/>
</dbReference>
<dbReference type="SMART" id="SM00355">
    <property type="entry name" value="ZnF_C2H2"/>
    <property type="match status" value="8"/>
</dbReference>
<feature type="region of interest" description="Disordered" evidence="12">
    <location>
        <begin position="666"/>
        <end position="689"/>
    </location>
</feature>
<keyword evidence="10" id="KW-0539">Nucleus</keyword>
<dbReference type="FunFam" id="3.30.160.60:FF:000508">
    <property type="entry name" value="Myeloid zinc finger 1"/>
    <property type="match status" value="1"/>
</dbReference>
<dbReference type="InParanoid" id="A0A6P8PRC7"/>
<dbReference type="Pfam" id="PF00096">
    <property type="entry name" value="zf-C2H2"/>
    <property type="match status" value="4"/>
</dbReference>
<dbReference type="SUPFAM" id="SSF57667">
    <property type="entry name" value="beta-beta-alpha zinc fingers"/>
    <property type="match status" value="4"/>
</dbReference>
<feature type="domain" description="C2H2-type" evidence="13">
    <location>
        <begin position="384"/>
        <end position="402"/>
    </location>
</feature>
<gene>
    <name evidence="16" type="primary">LOC117352236</name>
</gene>
<evidence type="ECO:0000313" key="16">
    <source>
        <dbReference type="RefSeq" id="XP_033784440.1"/>
    </source>
</evidence>
<dbReference type="InterPro" id="IPR046341">
    <property type="entry name" value="SET_dom_sf"/>
</dbReference>
<keyword evidence="9" id="KW-0804">Transcription</keyword>
<feature type="domain" description="C2H2-type" evidence="13">
    <location>
        <begin position="607"/>
        <end position="634"/>
    </location>
</feature>
<keyword evidence="3" id="KW-0479">Metal-binding</keyword>
<dbReference type="PANTHER" id="PTHR16515:SF49">
    <property type="entry name" value="GASTRULA ZINC FINGER PROTEIN XLCGF49.1-LIKE-RELATED"/>
    <property type="match status" value="1"/>
</dbReference>
<feature type="region of interest" description="Disordered" evidence="12">
    <location>
        <begin position="445"/>
        <end position="468"/>
    </location>
</feature>
<dbReference type="GO" id="GO:0008270">
    <property type="term" value="F:zinc ion binding"/>
    <property type="evidence" value="ECO:0007669"/>
    <property type="project" value="UniProtKB-KW"/>
</dbReference>
<dbReference type="Pfam" id="PF21549">
    <property type="entry name" value="PRDM2_PR"/>
    <property type="match status" value="1"/>
</dbReference>
<evidence type="ECO:0000256" key="4">
    <source>
        <dbReference type="ARBA" id="ARBA00022737"/>
    </source>
</evidence>
<dbReference type="GO" id="GO:0005634">
    <property type="term" value="C:nucleus"/>
    <property type="evidence" value="ECO:0007669"/>
    <property type="project" value="UniProtKB-SubCell"/>
</dbReference>
<dbReference type="FunFam" id="3.30.160.60:FF:001498">
    <property type="entry name" value="Zinc finger protein 404"/>
    <property type="match status" value="1"/>
</dbReference>
<dbReference type="FunFam" id="3.30.160.60:FF:000624">
    <property type="entry name" value="zinc finger protein 697"/>
    <property type="match status" value="1"/>
</dbReference>
<dbReference type="PROSITE" id="PS50157">
    <property type="entry name" value="ZINC_FINGER_C2H2_2"/>
    <property type="match status" value="7"/>
</dbReference>